<feature type="transmembrane region" description="Helical" evidence="1">
    <location>
        <begin position="6"/>
        <end position="38"/>
    </location>
</feature>
<reference evidence="2 3" key="1">
    <citation type="submission" date="2017-05" db="EMBL/GenBank/DDBJ databases">
        <title>Complete and WGS of Bordetella genogroups.</title>
        <authorList>
            <person name="Spilker T."/>
            <person name="LiPuma J."/>
        </authorList>
    </citation>
    <scope>NUCLEOTIDE SEQUENCE [LARGE SCALE GENOMIC DNA]</scope>
    <source>
        <strain evidence="2 3">AU7206</strain>
    </source>
</reference>
<keyword evidence="3" id="KW-1185">Reference proteome</keyword>
<evidence type="ECO:0000256" key="1">
    <source>
        <dbReference type="SAM" id="Phobius"/>
    </source>
</evidence>
<accession>A0A1W6ZE81</accession>
<dbReference type="RefSeq" id="WP_086078928.1">
    <property type="nucleotide sequence ID" value="NZ_CP021111.1"/>
</dbReference>
<dbReference type="OrthoDB" id="3870305at2"/>
<protein>
    <recommendedName>
        <fullName evidence="4">Intracellular septation protein A</fullName>
    </recommendedName>
</protein>
<organism evidence="2 3">
    <name type="scientific">Bordetella genomosp. 13</name>
    <dbReference type="NCBI Taxonomy" id="463040"/>
    <lineage>
        <taxon>Bacteria</taxon>
        <taxon>Pseudomonadati</taxon>
        <taxon>Pseudomonadota</taxon>
        <taxon>Betaproteobacteria</taxon>
        <taxon>Burkholderiales</taxon>
        <taxon>Alcaligenaceae</taxon>
        <taxon>Bordetella</taxon>
    </lineage>
</organism>
<evidence type="ECO:0000313" key="2">
    <source>
        <dbReference type="EMBL" id="ARP95164.1"/>
    </source>
</evidence>
<feature type="transmembrane region" description="Helical" evidence="1">
    <location>
        <begin position="74"/>
        <end position="97"/>
    </location>
</feature>
<feature type="transmembrane region" description="Helical" evidence="1">
    <location>
        <begin position="125"/>
        <end position="148"/>
    </location>
</feature>
<name>A0A1W6ZE81_9BORD</name>
<gene>
    <name evidence="2" type="ORF">CAL15_12710</name>
</gene>
<keyword evidence="1" id="KW-0812">Transmembrane</keyword>
<dbReference type="Proteomes" id="UP000194161">
    <property type="component" value="Chromosome"/>
</dbReference>
<feature type="transmembrane region" description="Helical" evidence="1">
    <location>
        <begin position="154"/>
        <end position="171"/>
    </location>
</feature>
<keyword evidence="1" id="KW-0472">Membrane</keyword>
<feature type="transmembrane region" description="Helical" evidence="1">
    <location>
        <begin position="50"/>
        <end position="68"/>
    </location>
</feature>
<dbReference type="AlphaFoldDB" id="A0A1W6ZE81"/>
<keyword evidence="1" id="KW-1133">Transmembrane helix</keyword>
<dbReference type="EMBL" id="CP021111">
    <property type="protein sequence ID" value="ARP95164.1"/>
    <property type="molecule type" value="Genomic_DNA"/>
</dbReference>
<dbReference type="STRING" id="463040.CAL15_12710"/>
<evidence type="ECO:0008006" key="4">
    <source>
        <dbReference type="Google" id="ProtNLM"/>
    </source>
</evidence>
<proteinExistence type="predicted"/>
<evidence type="ECO:0000313" key="3">
    <source>
        <dbReference type="Proteomes" id="UP000194161"/>
    </source>
</evidence>
<sequence>MALLLAFSPFIAFVIIERILGIVPGLIAAAIASAVLLLRDALSGERQVKILEVGTFILFAGLAAFAMSEGADSWLIASVRLRVDGGLLLIVLISLAVRRPFTMQYARERTPEQAWDTPAFIRANYIITAAWAAAFALMVAADLLLVYAPQLPHAIAIVVTIAALYGAFMFTKWYPKRARAEVAGGTQG</sequence>
<dbReference type="KEGG" id="bgm:CAL15_12710"/>